<organism evidence="1 2">
    <name type="scientific">Microbacterium sufflavum</name>
    <dbReference type="NCBI Taxonomy" id="2851649"/>
    <lineage>
        <taxon>Bacteria</taxon>
        <taxon>Bacillati</taxon>
        <taxon>Actinomycetota</taxon>
        <taxon>Actinomycetes</taxon>
        <taxon>Micrococcales</taxon>
        <taxon>Microbacteriaceae</taxon>
        <taxon>Microbacterium</taxon>
    </lineage>
</organism>
<accession>A0ABY4IKT4</accession>
<evidence type="ECO:0000313" key="2">
    <source>
        <dbReference type="Proteomes" id="UP000831467"/>
    </source>
</evidence>
<name>A0ABY4IKT4_9MICO</name>
<dbReference type="RefSeq" id="WP_247981719.1">
    <property type="nucleotide sequence ID" value="NZ_CP078076.1"/>
</dbReference>
<evidence type="ECO:0000313" key="1">
    <source>
        <dbReference type="EMBL" id="UPL12185.1"/>
    </source>
</evidence>
<protein>
    <submittedName>
        <fullName evidence="1">Uncharacterized protein</fullName>
    </submittedName>
</protein>
<dbReference type="EMBL" id="CP078076">
    <property type="protein sequence ID" value="UPL12185.1"/>
    <property type="molecule type" value="Genomic_DNA"/>
</dbReference>
<reference evidence="1 2" key="1">
    <citation type="submission" date="2021-06" db="EMBL/GenBank/DDBJ databases">
        <title>Genome-based taxonomic framework of Microbacterium strains isolated from marine environment, the description of four new species and reclassification of four preexisting species.</title>
        <authorList>
            <person name="Lee S.D."/>
            <person name="Kim S.-M."/>
            <person name="Byeon Y.-S."/>
            <person name="Yang H.L."/>
            <person name="Kim I.S."/>
        </authorList>
    </citation>
    <scope>NUCLEOTIDE SEQUENCE [LARGE SCALE GENOMIC DNA]</scope>
    <source>
        <strain evidence="1 2">SSW1-51</strain>
    </source>
</reference>
<sequence>MPRRTPADRAREQADRENLTAVLLTLQRTACARAGVPVPTKPNPDPEAVPRLQAALAAYAKKPRGAFMRDVQAYLRSPGMTEPGSGT</sequence>
<keyword evidence="2" id="KW-1185">Reference proteome</keyword>
<dbReference type="Proteomes" id="UP000831467">
    <property type="component" value="Chromosome"/>
</dbReference>
<gene>
    <name evidence="1" type="ORF">KV394_14160</name>
</gene>
<proteinExistence type="predicted"/>